<organism evidence="1">
    <name type="scientific">Rhizophora mucronata</name>
    <name type="common">Asiatic mangrove</name>
    <dbReference type="NCBI Taxonomy" id="61149"/>
    <lineage>
        <taxon>Eukaryota</taxon>
        <taxon>Viridiplantae</taxon>
        <taxon>Streptophyta</taxon>
        <taxon>Embryophyta</taxon>
        <taxon>Tracheophyta</taxon>
        <taxon>Spermatophyta</taxon>
        <taxon>Magnoliopsida</taxon>
        <taxon>eudicotyledons</taxon>
        <taxon>Gunneridae</taxon>
        <taxon>Pentapetalae</taxon>
        <taxon>rosids</taxon>
        <taxon>fabids</taxon>
        <taxon>Malpighiales</taxon>
        <taxon>Rhizophoraceae</taxon>
        <taxon>Rhizophora</taxon>
    </lineage>
</organism>
<dbReference type="AlphaFoldDB" id="A0A2P2JBT1"/>
<protein>
    <submittedName>
        <fullName evidence="1">Transcription factor bHLH68</fullName>
    </submittedName>
</protein>
<proteinExistence type="predicted"/>
<evidence type="ECO:0000313" key="1">
    <source>
        <dbReference type="EMBL" id="MBW90931.1"/>
    </source>
</evidence>
<accession>A0A2P2JBT1</accession>
<reference evidence="1" key="1">
    <citation type="submission" date="2018-02" db="EMBL/GenBank/DDBJ databases">
        <title>Rhizophora mucronata_Transcriptome.</title>
        <authorList>
            <person name="Meera S.P."/>
            <person name="Sreeshan A."/>
            <person name="Augustine A."/>
        </authorList>
    </citation>
    <scope>NUCLEOTIDE SEQUENCE</scope>
    <source>
        <tissue evidence="1">Leaf</tissue>
    </source>
</reference>
<sequence length="48" mass="5564">MLLMLHKLGFPAMICCTGEPCKRPPFILLQYCFHLVQLCPFLFFFSAP</sequence>
<name>A0A2P2JBT1_RHIMU</name>
<dbReference type="EMBL" id="GGEC01010448">
    <property type="protein sequence ID" value="MBW90931.1"/>
    <property type="molecule type" value="Transcribed_RNA"/>
</dbReference>